<dbReference type="Pfam" id="PF02632">
    <property type="entry name" value="BioY"/>
    <property type="match status" value="1"/>
</dbReference>
<keyword evidence="2" id="KW-1003">Cell membrane</keyword>
<dbReference type="PIRSF" id="PIRSF016661">
    <property type="entry name" value="BioY"/>
    <property type="match status" value="1"/>
</dbReference>
<evidence type="ECO:0000256" key="2">
    <source>
        <dbReference type="PIRNR" id="PIRNR016661"/>
    </source>
</evidence>
<dbReference type="GO" id="GO:0015225">
    <property type="term" value="F:biotin transmembrane transporter activity"/>
    <property type="evidence" value="ECO:0007669"/>
    <property type="project" value="UniProtKB-UniRule"/>
</dbReference>
<comment type="caution">
    <text evidence="4">The sequence shown here is derived from an EMBL/GenBank/DDBJ whole genome shotgun (WGS) entry which is preliminary data.</text>
</comment>
<dbReference type="AlphaFoldDB" id="A0A2J6WEP5"/>
<keyword evidence="3" id="KW-0812">Transmembrane</keyword>
<gene>
    <name evidence="4" type="ORF">C0189_02680</name>
</gene>
<proteinExistence type="inferred from homology"/>
<evidence type="ECO:0000256" key="3">
    <source>
        <dbReference type="SAM" id="Phobius"/>
    </source>
</evidence>
<comment type="subcellular location">
    <subcellularLocation>
        <location evidence="2">Cell membrane</location>
        <topology evidence="2">Multi-pass membrane protein</topology>
    </subcellularLocation>
</comment>
<dbReference type="EMBL" id="PNIL01000039">
    <property type="protein sequence ID" value="PMP67661.1"/>
    <property type="molecule type" value="Genomic_DNA"/>
</dbReference>
<evidence type="ECO:0000313" key="4">
    <source>
        <dbReference type="EMBL" id="PMP67661.1"/>
    </source>
</evidence>
<feature type="transmembrane region" description="Helical" evidence="3">
    <location>
        <begin position="68"/>
        <end position="86"/>
    </location>
</feature>
<keyword evidence="3" id="KW-1133">Transmembrane helix</keyword>
<feature type="transmembrane region" description="Helical" evidence="3">
    <location>
        <begin position="12"/>
        <end position="34"/>
    </location>
</feature>
<feature type="transmembrane region" description="Helical" evidence="3">
    <location>
        <begin position="124"/>
        <end position="148"/>
    </location>
</feature>
<keyword evidence="2 3" id="KW-0472">Membrane</keyword>
<evidence type="ECO:0000256" key="1">
    <source>
        <dbReference type="ARBA" id="ARBA00010692"/>
    </source>
</evidence>
<dbReference type="RefSeq" id="WP_424587173.1">
    <property type="nucleotide sequence ID" value="NZ_JBNARP010000043.1"/>
</dbReference>
<feature type="transmembrane region" description="Helical" evidence="3">
    <location>
        <begin position="40"/>
        <end position="61"/>
    </location>
</feature>
<reference evidence="4 5" key="1">
    <citation type="submission" date="2018-01" db="EMBL/GenBank/DDBJ databases">
        <title>Metagenomic assembled genomes from two thermal pools in the Uzon Caldera, Kamchatka, Russia.</title>
        <authorList>
            <person name="Wilkins L."/>
            <person name="Ettinger C."/>
        </authorList>
    </citation>
    <scope>NUCLEOTIDE SEQUENCE [LARGE SCALE GENOMIC DNA]</scope>
    <source>
        <strain evidence="4">ZAV-07</strain>
    </source>
</reference>
<dbReference type="Gene3D" id="1.10.1760.20">
    <property type="match status" value="1"/>
</dbReference>
<feature type="transmembrane region" description="Helical" evidence="3">
    <location>
        <begin position="154"/>
        <end position="177"/>
    </location>
</feature>
<organism evidence="4 5">
    <name type="scientific">Caldisericum exile</name>
    <dbReference type="NCBI Taxonomy" id="693075"/>
    <lineage>
        <taxon>Bacteria</taxon>
        <taxon>Pseudomonadati</taxon>
        <taxon>Caldisericota/Cryosericota group</taxon>
        <taxon>Caldisericota</taxon>
        <taxon>Caldisericia</taxon>
        <taxon>Caldisericales</taxon>
        <taxon>Caldisericaceae</taxon>
        <taxon>Caldisericum</taxon>
    </lineage>
</organism>
<feature type="transmembrane region" description="Helical" evidence="3">
    <location>
        <begin position="92"/>
        <end position="112"/>
    </location>
</feature>
<dbReference type="GO" id="GO:0005886">
    <property type="term" value="C:plasma membrane"/>
    <property type="evidence" value="ECO:0007669"/>
    <property type="project" value="UniProtKB-SubCell"/>
</dbReference>
<evidence type="ECO:0000313" key="5">
    <source>
        <dbReference type="Proteomes" id="UP000237040"/>
    </source>
</evidence>
<sequence>MQTIALSRFERKILSLSVLGKVALMLTFVVLTSLSSQLKIFLPFSPVPITMQTFAVILSGIVLKEEGAISQILYLIFGLLGIGIFAKGSGISYVYSGTFGYIVGFILASYLAGFFTRKYSNSKMLFWGLALADLSIYVPGLLWLYVILSRSGSVSFWYILSIGFFPFMVGDIIKILASFGFAKAIKRI</sequence>
<dbReference type="PANTHER" id="PTHR34295:SF1">
    <property type="entry name" value="BIOTIN TRANSPORTER BIOY"/>
    <property type="match status" value="1"/>
</dbReference>
<dbReference type="InterPro" id="IPR003784">
    <property type="entry name" value="BioY"/>
</dbReference>
<comment type="similarity">
    <text evidence="1 2">Belongs to the BioY family.</text>
</comment>
<dbReference type="PANTHER" id="PTHR34295">
    <property type="entry name" value="BIOTIN TRANSPORTER BIOY"/>
    <property type="match status" value="1"/>
</dbReference>
<protein>
    <recommendedName>
        <fullName evidence="2">Biotin transporter</fullName>
    </recommendedName>
</protein>
<dbReference type="Proteomes" id="UP000237040">
    <property type="component" value="Unassembled WGS sequence"/>
</dbReference>
<accession>A0A2J6WEP5</accession>
<keyword evidence="2" id="KW-0813">Transport</keyword>
<name>A0A2J6WEP5_9BACT</name>